<dbReference type="AlphaFoldDB" id="A0A1Y1IJN1"/>
<accession>A0A1Y1IJN1</accession>
<keyword evidence="2" id="KW-1185">Reference proteome</keyword>
<organism evidence="1 2">
    <name type="scientific">Klebsormidium nitens</name>
    <name type="common">Green alga</name>
    <name type="synonym">Ulothrix nitens</name>
    <dbReference type="NCBI Taxonomy" id="105231"/>
    <lineage>
        <taxon>Eukaryota</taxon>
        <taxon>Viridiplantae</taxon>
        <taxon>Streptophyta</taxon>
        <taxon>Klebsormidiophyceae</taxon>
        <taxon>Klebsormidiales</taxon>
        <taxon>Klebsormidiaceae</taxon>
        <taxon>Klebsormidium</taxon>
    </lineage>
</organism>
<dbReference type="EMBL" id="DF237577">
    <property type="protein sequence ID" value="GAQ90332.1"/>
    <property type="molecule type" value="Genomic_DNA"/>
</dbReference>
<evidence type="ECO:0000313" key="2">
    <source>
        <dbReference type="Proteomes" id="UP000054558"/>
    </source>
</evidence>
<evidence type="ECO:0000313" key="1">
    <source>
        <dbReference type="EMBL" id="GAQ90332.1"/>
    </source>
</evidence>
<sequence length="154" mass="17459">MKTALISRVCAHPSVQASQLEGWQDLGKAHRDEETGTLRGWSPDKYYMTSDAFENFAMAARTKVGNTVRAFFGAIRDPYVDLTRNPPSAFNREEALLMAFHRKNVLYIGEIQGNGERTQRICKVGHNADIAKRCETHKEYLRSSLYFQLMQVGG</sequence>
<name>A0A1Y1IJN1_KLENI</name>
<protein>
    <submittedName>
        <fullName evidence="1">Uncharacterized protein</fullName>
    </submittedName>
</protein>
<gene>
    <name evidence="1" type="ORF">KFL_006280070</name>
</gene>
<reference evidence="1 2" key="1">
    <citation type="journal article" date="2014" name="Nat. Commun.">
        <title>Klebsormidium flaccidum genome reveals primary factors for plant terrestrial adaptation.</title>
        <authorList>
            <person name="Hori K."/>
            <person name="Maruyama F."/>
            <person name="Fujisawa T."/>
            <person name="Togashi T."/>
            <person name="Yamamoto N."/>
            <person name="Seo M."/>
            <person name="Sato S."/>
            <person name="Yamada T."/>
            <person name="Mori H."/>
            <person name="Tajima N."/>
            <person name="Moriyama T."/>
            <person name="Ikeuchi M."/>
            <person name="Watanabe M."/>
            <person name="Wada H."/>
            <person name="Kobayashi K."/>
            <person name="Saito M."/>
            <person name="Masuda T."/>
            <person name="Sasaki-Sekimoto Y."/>
            <person name="Mashiguchi K."/>
            <person name="Awai K."/>
            <person name="Shimojima M."/>
            <person name="Masuda S."/>
            <person name="Iwai M."/>
            <person name="Nobusawa T."/>
            <person name="Narise T."/>
            <person name="Kondo S."/>
            <person name="Saito H."/>
            <person name="Sato R."/>
            <person name="Murakawa M."/>
            <person name="Ihara Y."/>
            <person name="Oshima-Yamada Y."/>
            <person name="Ohtaka K."/>
            <person name="Satoh M."/>
            <person name="Sonobe K."/>
            <person name="Ishii M."/>
            <person name="Ohtani R."/>
            <person name="Kanamori-Sato M."/>
            <person name="Honoki R."/>
            <person name="Miyazaki D."/>
            <person name="Mochizuki H."/>
            <person name="Umetsu J."/>
            <person name="Higashi K."/>
            <person name="Shibata D."/>
            <person name="Kamiya Y."/>
            <person name="Sato N."/>
            <person name="Nakamura Y."/>
            <person name="Tabata S."/>
            <person name="Ida S."/>
            <person name="Kurokawa K."/>
            <person name="Ohta H."/>
        </authorList>
    </citation>
    <scope>NUCLEOTIDE SEQUENCE [LARGE SCALE GENOMIC DNA]</scope>
    <source>
        <strain evidence="1 2">NIES-2285</strain>
    </source>
</reference>
<proteinExistence type="predicted"/>
<dbReference type="Proteomes" id="UP000054558">
    <property type="component" value="Unassembled WGS sequence"/>
</dbReference>